<reference evidence="4 5" key="1">
    <citation type="submission" date="2023-02" db="EMBL/GenBank/DDBJ databases">
        <title>LHISI_Scaffold_Assembly.</title>
        <authorList>
            <person name="Stuart O.P."/>
            <person name="Cleave R."/>
            <person name="Magrath M.J.L."/>
            <person name="Mikheyev A.S."/>
        </authorList>
    </citation>
    <scope>NUCLEOTIDE SEQUENCE [LARGE SCALE GENOMIC DNA]</scope>
    <source>
        <strain evidence="4">Daus_M_001</strain>
        <tissue evidence="4">Leg muscle</tissue>
    </source>
</reference>
<organism evidence="4 5">
    <name type="scientific">Dryococelus australis</name>
    <dbReference type="NCBI Taxonomy" id="614101"/>
    <lineage>
        <taxon>Eukaryota</taxon>
        <taxon>Metazoa</taxon>
        <taxon>Ecdysozoa</taxon>
        <taxon>Arthropoda</taxon>
        <taxon>Hexapoda</taxon>
        <taxon>Insecta</taxon>
        <taxon>Pterygota</taxon>
        <taxon>Neoptera</taxon>
        <taxon>Polyneoptera</taxon>
        <taxon>Phasmatodea</taxon>
        <taxon>Verophasmatodea</taxon>
        <taxon>Anareolatae</taxon>
        <taxon>Phasmatidae</taxon>
        <taxon>Eurycanthinae</taxon>
        <taxon>Dryococelus</taxon>
    </lineage>
</organism>
<dbReference type="Pfam" id="PF13359">
    <property type="entry name" value="DDE_Tnp_4"/>
    <property type="match status" value="1"/>
</dbReference>
<evidence type="ECO:0000313" key="5">
    <source>
        <dbReference type="Proteomes" id="UP001159363"/>
    </source>
</evidence>
<evidence type="ECO:0000259" key="3">
    <source>
        <dbReference type="Pfam" id="PF13359"/>
    </source>
</evidence>
<dbReference type="InterPro" id="IPR027806">
    <property type="entry name" value="HARBI1_dom"/>
</dbReference>
<dbReference type="EMBL" id="JARBHB010000008">
    <property type="protein sequence ID" value="KAJ8877006.1"/>
    <property type="molecule type" value="Genomic_DNA"/>
</dbReference>
<proteinExistence type="predicted"/>
<dbReference type="Proteomes" id="UP001159363">
    <property type="component" value="Chromosome 7"/>
</dbReference>
<evidence type="ECO:0000256" key="2">
    <source>
        <dbReference type="ARBA" id="ARBA00022723"/>
    </source>
</evidence>
<keyword evidence="5" id="KW-1185">Reference proteome</keyword>
<protein>
    <recommendedName>
        <fullName evidence="3">DDE Tnp4 domain-containing protein</fullName>
    </recommendedName>
</protein>
<comment type="caution">
    <text evidence="4">The sequence shown here is derived from an EMBL/GenBank/DDBJ whole genome shotgun (WGS) entry which is preliminary data.</text>
</comment>
<keyword evidence="2" id="KW-0479">Metal-binding</keyword>
<evidence type="ECO:0000256" key="1">
    <source>
        <dbReference type="ARBA" id="ARBA00001968"/>
    </source>
</evidence>
<sequence>MVASVGAHALFVTIDVGAPGKNSDGGVFHASKLGRWLAMDSLNIPVPASLPGDETGTPFPYYLCAVEAFPLRENIVRPYPRRTLNNTRRVCNYRLSRARKSIECAFGLMIRYGSDNLEYQKPHVTCIDDDRTGRAKGCHWRVILANYFVHISPIPYQWAHGVGEPAEVTDAE</sequence>
<name>A0ABQ9GY89_9NEOP</name>
<gene>
    <name evidence="4" type="ORF">PR048_021458</name>
</gene>
<comment type="cofactor">
    <cofactor evidence="1">
        <name>a divalent metal cation</name>
        <dbReference type="ChEBI" id="CHEBI:60240"/>
    </cofactor>
</comment>
<feature type="domain" description="DDE Tnp4" evidence="3">
    <location>
        <begin position="7"/>
        <end position="111"/>
    </location>
</feature>
<accession>A0ABQ9GY89</accession>
<evidence type="ECO:0000313" key="4">
    <source>
        <dbReference type="EMBL" id="KAJ8877006.1"/>
    </source>
</evidence>